<dbReference type="EMBL" id="PEDP01001836">
    <property type="protein sequence ID" value="POS83163.1"/>
    <property type="molecule type" value="Genomic_DNA"/>
</dbReference>
<dbReference type="GO" id="GO:0048280">
    <property type="term" value="P:vesicle fusion with Golgi apparatus"/>
    <property type="evidence" value="ECO:0007669"/>
    <property type="project" value="InterPro"/>
</dbReference>
<dbReference type="OrthoDB" id="198977at2759"/>
<comment type="subcellular location">
    <subcellularLocation>
        <location evidence="1">Golgi apparatus</location>
    </subcellularLocation>
</comment>
<dbReference type="GO" id="GO:0012507">
    <property type="term" value="C:ER to Golgi transport vesicle membrane"/>
    <property type="evidence" value="ECO:0007669"/>
    <property type="project" value="TreeGrafter"/>
</dbReference>
<evidence type="ECO:0000259" key="5">
    <source>
        <dbReference type="Pfam" id="PF04869"/>
    </source>
</evidence>
<feature type="domain" description="Vesicle tethering protein Uso1/P115-like head" evidence="5">
    <location>
        <begin position="338"/>
        <end position="649"/>
    </location>
</feature>
<dbReference type="InterPro" id="IPR024095">
    <property type="entry name" value="Vesicle_P115"/>
</dbReference>
<dbReference type="Proteomes" id="UP000237438">
    <property type="component" value="Unassembled WGS sequence"/>
</dbReference>
<feature type="coiled-coil region" evidence="4">
    <location>
        <begin position="673"/>
        <end position="895"/>
    </location>
</feature>
<protein>
    <recommendedName>
        <fullName evidence="5">Vesicle tethering protein Uso1/P115-like head domain-containing protein</fullName>
    </recommendedName>
</protein>
<dbReference type="InterPro" id="IPR016024">
    <property type="entry name" value="ARM-type_fold"/>
</dbReference>
<dbReference type="InterPro" id="IPR006953">
    <property type="entry name" value="Vesicle_Uso1_P115_head"/>
</dbReference>
<gene>
    <name evidence="6" type="ORF">EPUL_004567</name>
</gene>
<keyword evidence="7" id="KW-1185">Reference proteome</keyword>
<comment type="caution">
    <text evidence="6">The sequence shown here is derived from an EMBL/GenBank/DDBJ whole genome shotgun (WGS) entry which is preliminary data.</text>
</comment>
<evidence type="ECO:0000313" key="7">
    <source>
        <dbReference type="Proteomes" id="UP000237438"/>
    </source>
</evidence>
<dbReference type="PANTHER" id="PTHR10013:SF0">
    <property type="entry name" value="GENERAL VESICULAR TRANSPORT FACTOR P115"/>
    <property type="match status" value="1"/>
</dbReference>
<dbReference type="SUPFAM" id="SSF48371">
    <property type="entry name" value="ARM repeat"/>
    <property type="match status" value="1"/>
</dbReference>
<organism evidence="6 7">
    <name type="scientific">Erysiphe pulchra</name>
    <dbReference type="NCBI Taxonomy" id="225359"/>
    <lineage>
        <taxon>Eukaryota</taxon>
        <taxon>Fungi</taxon>
        <taxon>Dikarya</taxon>
        <taxon>Ascomycota</taxon>
        <taxon>Pezizomycotina</taxon>
        <taxon>Leotiomycetes</taxon>
        <taxon>Erysiphales</taxon>
        <taxon>Erysiphaceae</taxon>
        <taxon>Erysiphe</taxon>
    </lineage>
</organism>
<dbReference type="GO" id="GO:0005795">
    <property type="term" value="C:Golgi stack"/>
    <property type="evidence" value="ECO:0007669"/>
    <property type="project" value="TreeGrafter"/>
</dbReference>
<evidence type="ECO:0000256" key="3">
    <source>
        <dbReference type="ARBA" id="ARBA00023054"/>
    </source>
</evidence>
<dbReference type="AlphaFoldDB" id="A0A2S4PMC4"/>
<evidence type="ECO:0000256" key="1">
    <source>
        <dbReference type="ARBA" id="ARBA00004555"/>
    </source>
</evidence>
<dbReference type="STRING" id="225359.A0A2S4PMC4"/>
<proteinExistence type="predicted"/>
<reference evidence="6 7" key="1">
    <citation type="submission" date="2017-10" db="EMBL/GenBank/DDBJ databases">
        <title>Development of genomic resources for the powdery mildew, Erysiphe pulchra.</title>
        <authorList>
            <person name="Wadl P.A."/>
            <person name="Mack B.M."/>
            <person name="Moore G."/>
            <person name="Beltz S.B."/>
        </authorList>
    </citation>
    <scope>NUCLEOTIDE SEQUENCE [LARGE SCALE GENOMIC DNA]</scope>
    <source>
        <strain evidence="6">Cflorida</strain>
    </source>
</reference>
<keyword evidence="3 4" id="KW-0175">Coiled coil</keyword>
<dbReference type="GO" id="GO:0048211">
    <property type="term" value="P:Golgi vesicle docking"/>
    <property type="evidence" value="ECO:0007669"/>
    <property type="project" value="TreeGrafter"/>
</dbReference>
<dbReference type="GO" id="GO:0006886">
    <property type="term" value="P:intracellular protein transport"/>
    <property type="evidence" value="ECO:0007669"/>
    <property type="project" value="InterPro"/>
</dbReference>
<dbReference type="Pfam" id="PF04869">
    <property type="entry name" value="Uso1_p115_head"/>
    <property type="match status" value="1"/>
</dbReference>
<sequence>MFAIATPAKQTAEDTIVTLASRLSSATLLEDRRAAVLGLKSFSSSYPATVSSNALRGLIGCLDRDRQDVETSLATLQTLLQLFNPNDNSPEASEEIALWIADEFTQQQDYITLLIDFLDVQDFYSKLCSLKLLAAILLSRTERTKELICSAPLGISKLVATLDDSREIIRNEGLSLLIYLTPDSIELQKRIAFEDAFDRIFNIIKTEGSLLHGDGTVEDCMILLANLLRLNESNQTFFRETGFVSKVAWLLADALKEQNEEPELAEWVKTQRNRNLFALLAVIRLFLVMGNTSLQANQVSFWQSGIPSQALKLAFSPSGEIQIKAEALITCAEIIRGNSKLQEEFGQLQVSSVPRELHLEGSKNQNKSFQVYVIDGLLDVTLNNSTLKAFDSRIAASECIKAYLYEHSIIRQHFLRRAIEGYMKGEDDTPNFLTILLQPLNAQEIADPYRIWFAAVIFFHLIFDDSDVKSLAASIREGDAANGEEEITCIQSLTGRLLDAVKDGADERILTGYLMLLCGWLFEDSDSVNDFLGEASHLQSIVHVVSNTAVESLIAQGLCALLLGILYEFSTKDSPVPRSTIHQVLFSQLGKDKYIDRLLKLRRNSLLRDFEVLPQKLSLAPVGGLPEVFFEKIFVEFIKDNFSRLLRSLDRDPEYEVSIFTNGAQKGISREMVDSLRFQLEEKDRLLEKYEEEIKILGNKHDQEQADHQRTKTAAEVELNRIKQVNESLKENHNNLASKLSQEHNQIVQDYKRQLENLANTTKKDLEQTREVMENRIYSLQNNIDNLETELKRSESNSKELQNAYDLLKLNDQKKSVILEDLEKKFQDLQIKYNASIKKASNLEISLIEKENEKNVIQAELEDLLIVFTDVEEKIKNYKGKLRDLGEIVSDAEDEGDNIE</sequence>
<evidence type="ECO:0000256" key="2">
    <source>
        <dbReference type="ARBA" id="ARBA00023034"/>
    </source>
</evidence>
<dbReference type="Gene3D" id="1.25.10.10">
    <property type="entry name" value="Leucine-rich Repeat Variant"/>
    <property type="match status" value="1"/>
</dbReference>
<dbReference type="GO" id="GO:0006888">
    <property type="term" value="P:endoplasmic reticulum to Golgi vesicle-mediated transport"/>
    <property type="evidence" value="ECO:0007669"/>
    <property type="project" value="TreeGrafter"/>
</dbReference>
<dbReference type="GO" id="GO:0005783">
    <property type="term" value="C:endoplasmic reticulum"/>
    <property type="evidence" value="ECO:0007669"/>
    <property type="project" value="TreeGrafter"/>
</dbReference>
<evidence type="ECO:0000256" key="4">
    <source>
        <dbReference type="SAM" id="Coils"/>
    </source>
</evidence>
<keyword evidence="2" id="KW-0333">Golgi apparatus</keyword>
<dbReference type="PANTHER" id="PTHR10013">
    <property type="entry name" value="GENERAL VESICULAR TRANSPORT FACTOR P115"/>
    <property type="match status" value="1"/>
</dbReference>
<dbReference type="FunFam" id="1.25.10.10:FF:000296">
    <property type="entry name" value="Related to transport protein USO1"/>
    <property type="match status" value="1"/>
</dbReference>
<dbReference type="GO" id="GO:0000139">
    <property type="term" value="C:Golgi membrane"/>
    <property type="evidence" value="ECO:0007669"/>
    <property type="project" value="InterPro"/>
</dbReference>
<accession>A0A2S4PMC4</accession>
<name>A0A2S4PMC4_9PEZI</name>
<dbReference type="InterPro" id="IPR011989">
    <property type="entry name" value="ARM-like"/>
</dbReference>
<evidence type="ECO:0000313" key="6">
    <source>
        <dbReference type="EMBL" id="POS83163.1"/>
    </source>
</evidence>